<dbReference type="GO" id="GO:0008168">
    <property type="term" value="F:methyltransferase activity"/>
    <property type="evidence" value="ECO:0007669"/>
    <property type="project" value="UniProtKB-KW"/>
</dbReference>
<proteinExistence type="predicted"/>
<dbReference type="EMBL" id="JBHUIP010000013">
    <property type="protein sequence ID" value="MFD2264600.1"/>
    <property type="molecule type" value="Genomic_DNA"/>
</dbReference>
<name>A0ABW5DVS8_9PROT</name>
<keyword evidence="2" id="KW-1185">Reference proteome</keyword>
<gene>
    <name evidence="1" type="ORF">ACFSM5_16975</name>
</gene>
<evidence type="ECO:0000313" key="1">
    <source>
        <dbReference type="EMBL" id="MFD2264600.1"/>
    </source>
</evidence>
<dbReference type="RefSeq" id="WP_379877696.1">
    <property type="nucleotide sequence ID" value="NZ_JBHUIP010000013.1"/>
</dbReference>
<protein>
    <submittedName>
        <fullName evidence="1">HIT family protein</fullName>
        <ecNumber evidence="1">2.1.1.-</ecNumber>
    </submittedName>
</protein>
<reference evidence="2" key="1">
    <citation type="journal article" date="2019" name="Int. J. Syst. Evol. Microbiol.">
        <title>The Global Catalogue of Microorganisms (GCM) 10K type strain sequencing project: providing services to taxonomists for standard genome sequencing and annotation.</title>
        <authorList>
            <consortium name="The Broad Institute Genomics Platform"/>
            <consortium name="The Broad Institute Genome Sequencing Center for Infectious Disease"/>
            <person name="Wu L."/>
            <person name="Ma J."/>
        </authorList>
    </citation>
    <scope>NUCLEOTIDE SEQUENCE [LARGE SCALE GENOMIC DNA]</scope>
    <source>
        <strain evidence="2">CGMCC 1.19062</strain>
    </source>
</reference>
<keyword evidence="1" id="KW-0489">Methyltransferase</keyword>
<evidence type="ECO:0000313" key="2">
    <source>
        <dbReference type="Proteomes" id="UP001597295"/>
    </source>
</evidence>
<dbReference type="InterPro" id="IPR036265">
    <property type="entry name" value="HIT-like_sf"/>
</dbReference>
<keyword evidence="1" id="KW-0808">Transferase</keyword>
<dbReference type="SUPFAM" id="SSF54197">
    <property type="entry name" value="HIT-like"/>
    <property type="match status" value="1"/>
</dbReference>
<dbReference type="Proteomes" id="UP001597295">
    <property type="component" value="Unassembled WGS sequence"/>
</dbReference>
<comment type="caution">
    <text evidence="1">The sequence shown here is derived from an EMBL/GenBank/DDBJ whole genome shotgun (WGS) entry which is preliminary data.</text>
</comment>
<sequence>MANATQTKFGYPETLIAETDYWTLQTRPAQPTLGSLVLVCKEAVGAFGAVSPEAFADLGRTIPRIEAMLQAAIGYQRINYLMLMMVDPDVHFHVLPRYEGEKRLGDITLADSSWPGAPDLGKAVTLSPAELQILRDHLRTHWATDVTE</sequence>
<accession>A0ABW5DVS8</accession>
<dbReference type="GO" id="GO:0032259">
    <property type="term" value="P:methylation"/>
    <property type="evidence" value="ECO:0007669"/>
    <property type="project" value="UniProtKB-KW"/>
</dbReference>
<dbReference type="EC" id="2.1.1.-" evidence="1"/>
<organism evidence="1 2">
    <name type="scientific">Lacibacterium aquatile</name>
    <dbReference type="NCBI Taxonomy" id="1168082"/>
    <lineage>
        <taxon>Bacteria</taxon>
        <taxon>Pseudomonadati</taxon>
        <taxon>Pseudomonadota</taxon>
        <taxon>Alphaproteobacteria</taxon>
        <taxon>Rhodospirillales</taxon>
        <taxon>Rhodospirillaceae</taxon>
    </lineage>
</organism>
<dbReference type="Gene3D" id="3.30.428.10">
    <property type="entry name" value="HIT-like"/>
    <property type="match status" value="1"/>
</dbReference>